<dbReference type="EnsemblMetazoa" id="AMEM000414-RA">
    <property type="protein sequence ID" value="AMEM000414-PA"/>
    <property type="gene ID" value="AMEM000414"/>
</dbReference>
<dbReference type="Proteomes" id="UP000075903">
    <property type="component" value="Unassembled WGS sequence"/>
</dbReference>
<evidence type="ECO:0000256" key="1">
    <source>
        <dbReference type="ARBA" id="ARBA00004123"/>
    </source>
</evidence>
<keyword evidence="3" id="KW-0539">Nucleus</keyword>
<feature type="domain" description="Nup54 C-terminal interacting" evidence="6">
    <location>
        <begin position="647"/>
        <end position="685"/>
    </location>
</feature>
<evidence type="ECO:0000256" key="4">
    <source>
        <dbReference type="SAM" id="Coils"/>
    </source>
</evidence>
<keyword evidence="8" id="KW-1185">Reference proteome</keyword>
<evidence type="ECO:0000256" key="3">
    <source>
        <dbReference type="ARBA" id="ARBA00023242"/>
    </source>
</evidence>
<dbReference type="Pfam" id="PF18437">
    <property type="entry name" value="Nup54_C"/>
    <property type="match status" value="1"/>
</dbReference>
<comment type="subcellular location">
    <subcellularLocation>
        <location evidence="1">Nucleus</location>
    </subcellularLocation>
</comment>
<dbReference type="VEuPathDB" id="VectorBase:AMEM000414"/>
<dbReference type="InterPro" id="IPR040985">
    <property type="entry name" value="Nup54_C"/>
</dbReference>
<protein>
    <recommendedName>
        <fullName evidence="9">Nucleoporin Nup54 alpha-helical domain-containing protein</fullName>
    </recommendedName>
</protein>
<evidence type="ECO:0000259" key="5">
    <source>
        <dbReference type="Pfam" id="PF13874"/>
    </source>
</evidence>
<dbReference type="GO" id="GO:0051028">
    <property type="term" value="P:mRNA transport"/>
    <property type="evidence" value="ECO:0007669"/>
    <property type="project" value="UniProtKB-KW"/>
</dbReference>
<dbReference type="GO" id="GO:0006999">
    <property type="term" value="P:nuclear pore organization"/>
    <property type="evidence" value="ECO:0007669"/>
    <property type="project" value="TreeGrafter"/>
</dbReference>
<keyword evidence="2" id="KW-0813">Transport</keyword>
<organism evidence="7 8">
    <name type="scientific">Anopheles merus</name>
    <name type="common">Mosquito</name>
    <dbReference type="NCBI Taxonomy" id="30066"/>
    <lineage>
        <taxon>Eukaryota</taxon>
        <taxon>Metazoa</taxon>
        <taxon>Ecdysozoa</taxon>
        <taxon>Arthropoda</taxon>
        <taxon>Hexapoda</taxon>
        <taxon>Insecta</taxon>
        <taxon>Pterygota</taxon>
        <taxon>Neoptera</taxon>
        <taxon>Endopterygota</taxon>
        <taxon>Diptera</taxon>
        <taxon>Nematocera</taxon>
        <taxon>Culicoidea</taxon>
        <taxon>Culicidae</taxon>
        <taxon>Anophelinae</taxon>
        <taxon>Anopheles</taxon>
    </lineage>
</organism>
<keyword evidence="4" id="KW-0175">Coiled coil</keyword>
<evidence type="ECO:0000259" key="6">
    <source>
        <dbReference type="Pfam" id="PF18437"/>
    </source>
</evidence>
<reference evidence="7" key="1">
    <citation type="submission" date="2020-05" db="UniProtKB">
        <authorList>
            <consortium name="EnsemblMetazoa"/>
        </authorList>
    </citation>
    <scope>IDENTIFICATION</scope>
    <source>
        <strain evidence="7">MAF</strain>
    </source>
</reference>
<dbReference type="Gene3D" id="1.20.5.490">
    <property type="entry name" value="Single helix bin"/>
    <property type="match status" value="1"/>
</dbReference>
<accession>A0A182UMH6</accession>
<feature type="domain" description="Nucleoporin Nup54 alpha-helical" evidence="5">
    <location>
        <begin position="493"/>
        <end position="631"/>
    </location>
</feature>
<dbReference type="PANTHER" id="PTHR13000:SF0">
    <property type="entry name" value="NUCLEOPORIN P54"/>
    <property type="match status" value="1"/>
</dbReference>
<dbReference type="GO" id="GO:0017056">
    <property type="term" value="F:structural constituent of nuclear pore"/>
    <property type="evidence" value="ECO:0007669"/>
    <property type="project" value="TreeGrafter"/>
</dbReference>
<dbReference type="GO" id="GO:0044613">
    <property type="term" value="C:nuclear pore central transport channel"/>
    <property type="evidence" value="ECO:0007669"/>
    <property type="project" value="TreeGrafter"/>
</dbReference>
<proteinExistence type="predicted"/>
<sequence>MSGRTVTAPCQNCKHNQTKRGAEILPRCAVFNLIKRTASHGAGCVSCAKSISVFFASARACGIMSFNFGNTSALGSTSTPAKPAFGNFSFGGQTSTPAFGAPAATGATSAFGQPAATSAFGATAAAAPAFGAAPGTATTGTSAFGTLGFGGATGGTTTAFGATPASSAPTFGFGTNTATAATPAFGGFGTATSTAGTGFGGFGATTATSTSAPAFGGFGATAQPFGSSLATTSAPSFFGGLGASQSQASTATGFGGFGTGSTFGASAFGQPAAGGLNFGQSAFGQQQQQQLQQQQQQQQQQLAQALSPEEAFVQSVFNVSIFGDERDTVISKWNYLQAMLGTGKSFYSHNAPPVEITPSNFLCRFKTMGYSKLPGRDNKTGLVGLTINKTVAQIKEQQQQFIASMNQIFGNKPNITIVVENVKSINDTKVQVIIYIEEKSTISNEVKRVLATEVASYLNQPMPKQQLTQLGIESVVALVLPEEDQLKEYLDNPPKGIDPRMWEQAKMDNPDPKRFIPVPMIGFQDLKWRIKCQENETEIHASYLAKVEKEIAELKQRHMNTTAKIAEHRRNFAELSHRILRVIVKQESTRKLGLALSPEEEAIRTKLENMHALVSTPTQFRGRLSELLSQMRMQRNQWAHGNFLNEYTLDKDATQEMQSFLTMQQKAVSFLIDTIHKDMKTLKIISEGMTQLVQS</sequence>
<dbReference type="PANTHER" id="PTHR13000">
    <property type="entry name" value="NUCLEOPORIN P54"/>
    <property type="match status" value="1"/>
</dbReference>
<dbReference type="VEuPathDB" id="VectorBase:AMEM21_012780"/>
<dbReference type="GO" id="GO:0036228">
    <property type="term" value="P:protein localization to nuclear inner membrane"/>
    <property type="evidence" value="ECO:0007669"/>
    <property type="project" value="TreeGrafter"/>
</dbReference>
<dbReference type="STRING" id="30066.A0A182UMH6"/>
<dbReference type="AlphaFoldDB" id="A0A182UMH6"/>
<dbReference type="Gene3D" id="1.20.5.170">
    <property type="match status" value="1"/>
</dbReference>
<name>A0A182UMH6_ANOME</name>
<evidence type="ECO:0008006" key="9">
    <source>
        <dbReference type="Google" id="ProtNLM"/>
    </source>
</evidence>
<dbReference type="InterPro" id="IPR025712">
    <property type="entry name" value="Nup54_alpha-helical_dom"/>
</dbReference>
<evidence type="ECO:0000313" key="8">
    <source>
        <dbReference type="Proteomes" id="UP000075903"/>
    </source>
</evidence>
<dbReference type="GO" id="GO:0006607">
    <property type="term" value="P:NLS-bearing protein import into nucleus"/>
    <property type="evidence" value="ECO:0007669"/>
    <property type="project" value="TreeGrafter"/>
</dbReference>
<dbReference type="InterPro" id="IPR024864">
    <property type="entry name" value="Nup54/Nup57/Nup44"/>
</dbReference>
<evidence type="ECO:0000313" key="7">
    <source>
        <dbReference type="EnsemblMetazoa" id="AMEM000414-PA"/>
    </source>
</evidence>
<feature type="coiled-coil region" evidence="4">
    <location>
        <begin position="544"/>
        <end position="571"/>
    </location>
</feature>
<evidence type="ECO:0000256" key="2">
    <source>
        <dbReference type="ARBA" id="ARBA00022448"/>
    </source>
</evidence>
<dbReference type="Pfam" id="PF13874">
    <property type="entry name" value="Nup54"/>
    <property type="match status" value="1"/>
</dbReference>